<dbReference type="InterPro" id="IPR005123">
    <property type="entry name" value="Oxoglu/Fe-dep_dioxygenase_dom"/>
</dbReference>
<protein>
    <submittedName>
        <fullName evidence="6">Oxoglutarate/iron-dependent dioxygenase</fullName>
    </submittedName>
</protein>
<evidence type="ECO:0000313" key="6">
    <source>
        <dbReference type="EMBL" id="OMO63565.1"/>
    </source>
</evidence>
<evidence type="ECO:0000256" key="1">
    <source>
        <dbReference type="ARBA" id="ARBA00008056"/>
    </source>
</evidence>
<sequence length="376" mass="41803">MAATFPSVSQPSQASLTDSPPKLTSIKALAAELSGLTSIPPGYSFQTIPNIVNDEALSVSEANESIPTIDFSLLTSSNPEERSKVIQDLAKACQDWGFFMVINHGVPESMMKAIIEACRAFFELPEEEKQEFEGKHVLDPIRCGTSFNVSVDKVLFWRDFLKFFMHPNFHSPTKPSRLSEIALEFSKRVRQVAREVLRGISESLGLELDYIDKALDLENGVQILAANLYPPCPQPELAMGLPPHSDQGLLTLLIQNEIGGLQVKHQEKWINVNPIPNSFLANIGDHIEILSNGKYKSVLHRAVVNNKETRISIAMPHGPALDAVVSPASELRDSVSNLPVYKAMKYREYLEFQQSSKLDGKSALERIRLTTTKDYV</sequence>
<name>A0A1R3GZM3_9ROSI</name>
<keyword evidence="2 4" id="KW-0479">Metal-binding</keyword>
<dbReference type="OrthoDB" id="288590at2759"/>
<keyword evidence="4" id="KW-0560">Oxidoreductase</keyword>
<dbReference type="STRING" id="93759.A0A1R3GZM3"/>
<accession>A0A1R3GZM3</accession>
<feature type="domain" description="Fe2OG dioxygenase" evidence="5">
    <location>
        <begin position="217"/>
        <end position="319"/>
    </location>
</feature>
<dbReference type="Pfam" id="PF03171">
    <property type="entry name" value="2OG-FeII_Oxy"/>
    <property type="match status" value="1"/>
</dbReference>
<dbReference type="Gene3D" id="2.60.120.330">
    <property type="entry name" value="B-lactam Antibiotic, Isopenicillin N Synthase, Chain"/>
    <property type="match status" value="1"/>
</dbReference>
<dbReference type="SUPFAM" id="SSF51197">
    <property type="entry name" value="Clavaminate synthase-like"/>
    <property type="match status" value="1"/>
</dbReference>
<dbReference type="GO" id="GO:0046872">
    <property type="term" value="F:metal ion binding"/>
    <property type="evidence" value="ECO:0007669"/>
    <property type="project" value="UniProtKB-KW"/>
</dbReference>
<dbReference type="InterPro" id="IPR050295">
    <property type="entry name" value="Plant_2OG-oxidoreductases"/>
</dbReference>
<evidence type="ECO:0000259" key="5">
    <source>
        <dbReference type="PROSITE" id="PS51471"/>
    </source>
</evidence>
<dbReference type="InterPro" id="IPR044861">
    <property type="entry name" value="IPNS-like_FE2OG_OXY"/>
</dbReference>
<organism evidence="6 7">
    <name type="scientific">Corchorus olitorius</name>
    <dbReference type="NCBI Taxonomy" id="93759"/>
    <lineage>
        <taxon>Eukaryota</taxon>
        <taxon>Viridiplantae</taxon>
        <taxon>Streptophyta</taxon>
        <taxon>Embryophyta</taxon>
        <taxon>Tracheophyta</taxon>
        <taxon>Spermatophyta</taxon>
        <taxon>Magnoliopsida</taxon>
        <taxon>eudicotyledons</taxon>
        <taxon>Gunneridae</taxon>
        <taxon>Pentapetalae</taxon>
        <taxon>rosids</taxon>
        <taxon>malvids</taxon>
        <taxon>Malvales</taxon>
        <taxon>Malvaceae</taxon>
        <taxon>Grewioideae</taxon>
        <taxon>Apeibeae</taxon>
        <taxon>Corchorus</taxon>
    </lineage>
</organism>
<evidence type="ECO:0000256" key="4">
    <source>
        <dbReference type="RuleBase" id="RU003682"/>
    </source>
</evidence>
<comment type="similarity">
    <text evidence="1 4">Belongs to the iron/ascorbate-dependent oxidoreductase family.</text>
</comment>
<dbReference type="Pfam" id="PF14226">
    <property type="entry name" value="DIOX_N"/>
    <property type="match status" value="1"/>
</dbReference>
<dbReference type="PROSITE" id="PS51471">
    <property type="entry name" value="FE2OG_OXY"/>
    <property type="match status" value="1"/>
</dbReference>
<proteinExistence type="inferred from homology"/>
<gene>
    <name evidence="6" type="ORF">COLO4_32346</name>
</gene>
<dbReference type="GO" id="GO:0051213">
    <property type="term" value="F:dioxygenase activity"/>
    <property type="evidence" value="ECO:0007669"/>
    <property type="project" value="UniProtKB-KW"/>
</dbReference>
<evidence type="ECO:0000256" key="2">
    <source>
        <dbReference type="ARBA" id="ARBA00022723"/>
    </source>
</evidence>
<keyword evidence="6" id="KW-0223">Dioxygenase</keyword>
<keyword evidence="3 4" id="KW-0408">Iron</keyword>
<dbReference type="Proteomes" id="UP000187203">
    <property type="component" value="Unassembled WGS sequence"/>
</dbReference>
<dbReference type="InterPro" id="IPR027443">
    <property type="entry name" value="IPNS-like_sf"/>
</dbReference>
<dbReference type="PANTHER" id="PTHR47991">
    <property type="entry name" value="OXOGLUTARATE/IRON-DEPENDENT DIOXYGENASE"/>
    <property type="match status" value="1"/>
</dbReference>
<evidence type="ECO:0000313" key="7">
    <source>
        <dbReference type="Proteomes" id="UP000187203"/>
    </source>
</evidence>
<reference evidence="7" key="1">
    <citation type="submission" date="2013-09" db="EMBL/GenBank/DDBJ databases">
        <title>Corchorus olitorius genome sequencing.</title>
        <authorList>
            <person name="Alam M."/>
            <person name="Haque M.S."/>
            <person name="Islam M.S."/>
            <person name="Emdad E.M."/>
            <person name="Islam M.M."/>
            <person name="Ahmed B."/>
            <person name="Halim A."/>
            <person name="Hossen Q.M.M."/>
            <person name="Hossain M.Z."/>
            <person name="Ahmed R."/>
            <person name="Khan M.M."/>
            <person name="Islam R."/>
            <person name="Rashid M.M."/>
            <person name="Khan S.A."/>
            <person name="Rahman M.S."/>
            <person name="Alam M."/>
            <person name="Yahiya A.S."/>
            <person name="Khan M.S."/>
            <person name="Azam M.S."/>
            <person name="Haque T."/>
            <person name="Lashkar M.Z.H."/>
            <person name="Akhand A.I."/>
            <person name="Morshed G."/>
            <person name="Roy S."/>
            <person name="Uddin K.S."/>
            <person name="Rabeya T."/>
            <person name="Hossain A.S."/>
            <person name="Chowdhury A."/>
            <person name="Snigdha A.R."/>
            <person name="Mortoza M.S."/>
            <person name="Matin S.A."/>
            <person name="Hoque S.M.E."/>
            <person name="Islam M.K."/>
            <person name="Roy D.K."/>
            <person name="Haider R."/>
            <person name="Moosa M.M."/>
            <person name="Elias S.M."/>
            <person name="Hasan A.M."/>
            <person name="Jahan S."/>
            <person name="Shafiuddin M."/>
            <person name="Mahmood N."/>
            <person name="Shommy N.S."/>
        </authorList>
    </citation>
    <scope>NUCLEOTIDE SEQUENCE [LARGE SCALE GENOMIC DNA]</scope>
    <source>
        <strain evidence="7">cv. O-4</strain>
    </source>
</reference>
<dbReference type="InterPro" id="IPR026992">
    <property type="entry name" value="DIOX_N"/>
</dbReference>
<keyword evidence="7" id="KW-1185">Reference proteome</keyword>
<dbReference type="EMBL" id="AWUE01021101">
    <property type="protein sequence ID" value="OMO63565.1"/>
    <property type="molecule type" value="Genomic_DNA"/>
</dbReference>
<dbReference type="FunFam" id="2.60.120.330:FF:000134">
    <property type="entry name" value="Uncharacterized protein"/>
    <property type="match status" value="1"/>
</dbReference>
<comment type="caution">
    <text evidence="6">The sequence shown here is derived from an EMBL/GenBank/DDBJ whole genome shotgun (WGS) entry which is preliminary data.</text>
</comment>
<dbReference type="AlphaFoldDB" id="A0A1R3GZM3"/>
<evidence type="ECO:0000256" key="3">
    <source>
        <dbReference type="ARBA" id="ARBA00023004"/>
    </source>
</evidence>